<dbReference type="AlphaFoldDB" id="A0A8B6BMI2"/>
<sequence length="200" mass="23112">MDLDKVVFIFGYLFIFVKFCPVSADGTHGHALSVTTVHGLKTTEESVNEENVKIRSEILKIPHDFNKIIYLDIVQYMETDVFLGTSTDNLLTLDLQTHTAYSFNQLSTSLWSSTVYTDNDMYIKIQVGEDPRGYTDYTVTTIIIGVIIIVLLSKLRNYKSKFKLQITEKDSSDEQSTSFMWNFSYLEEFLWKRKANKILK</sequence>
<organism evidence="3 4">
    <name type="scientific">Mytilus galloprovincialis</name>
    <name type="common">Mediterranean mussel</name>
    <dbReference type="NCBI Taxonomy" id="29158"/>
    <lineage>
        <taxon>Eukaryota</taxon>
        <taxon>Metazoa</taxon>
        <taxon>Spiralia</taxon>
        <taxon>Lophotrochozoa</taxon>
        <taxon>Mollusca</taxon>
        <taxon>Bivalvia</taxon>
        <taxon>Autobranchia</taxon>
        <taxon>Pteriomorphia</taxon>
        <taxon>Mytilida</taxon>
        <taxon>Mytiloidea</taxon>
        <taxon>Mytilidae</taxon>
        <taxon>Mytilinae</taxon>
        <taxon>Mytilus</taxon>
    </lineage>
</organism>
<feature type="chain" id="PRO_5032863021" description="Signal sequence receptor subunit alpha" evidence="2">
    <location>
        <begin position="25"/>
        <end position="200"/>
    </location>
</feature>
<feature type="non-terminal residue" evidence="3">
    <location>
        <position position="1"/>
    </location>
</feature>
<gene>
    <name evidence="3" type="ORF">MGAL_10B010948</name>
</gene>
<evidence type="ECO:0008006" key="5">
    <source>
        <dbReference type="Google" id="ProtNLM"/>
    </source>
</evidence>
<keyword evidence="2" id="KW-0732">Signal</keyword>
<proteinExistence type="predicted"/>
<keyword evidence="1" id="KW-0472">Membrane</keyword>
<dbReference type="EMBL" id="UYJE01000403">
    <property type="protein sequence ID" value="VDH92999.1"/>
    <property type="molecule type" value="Genomic_DNA"/>
</dbReference>
<feature type="transmembrane region" description="Helical" evidence="1">
    <location>
        <begin position="137"/>
        <end position="155"/>
    </location>
</feature>
<keyword evidence="1" id="KW-0812">Transmembrane</keyword>
<name>A0A8B6BMI2_MYTGA</name>
<evidence type="ECO:0000313" key="3">
    <source>
        <dbReference type="EMBL" id="VDH92999.1"/>
    </source>
</evidence>
<reference evidence="3" key="1">
    <citation type="submission" date="2018-11" db="EMBL/GenBank/DDBJ databases">
        <authorList>
            <person name="Alioto T."/>
            <person name="Alioto T."/>
        </authorList>
    </citation>
    <scope>NUCLEOTIDE SEQUENCE</scope>
</reference>
<keyword evidence="4" id="KW-1185">Reference proteome</keyword>
<evidence type="ECO:0000256" key="2">
    <source>
        <dbReference type="SAM" id="SignalP"/>
    </source>
</evidence>
<accession>A0A8B6BMI2</accession>
<keyword evidence="1" id="KW-1133">Transmembrane helix</keyword>
<dbReference type="Proteomes" id="UP000596742">
    <property type="component" value="Unassembled WGS sequence"/>
</dbReference>
<protein>
    <recommendedName>
        <fullName evidence="5">Signal sequence receptor subunit alpha</fullName>
    </recommendedName>
</protein>
<comment type="caution">
    <text evidence="3">The sequence shown here is derived from an EMBL/GenBank/DDBJ whole genome shotgun (WGS) entry which is preliminary data.</text>
</comment>
<evidence type="ECO:0000313" key="4">
    <source>
        <dbReference type="Proteomes" id="UP000596742"/>
    </source>
</evidence>
<feature type="signal peptide" evidence="2">
    <location>
        <begin position="1"/>
        <end position="24"/>
    </location>
</feature>
<evidence type="ECO:0000256" key="1">
    <source>
        <dbReference type="SAM" id="Phobius"/>
    </source>
</evidence>